<dbReference type="PANTHER" id="PTHR30408">
    <property type="entry name" value="TYPE-1 RESTRICTION ENZYME ECOKI SPECIFICITY PROTEIN"/>
    <property type="match status" value="1"/>
</dbReference>
<accession>A0ABT2MSB5</accession>
<name>A0ABT2MSB5_9CYAN</name>
<feature type="coiled-coil region" evidence="4">
    <location>
        <begin position="358"/>
        <end position="385"/>
    </location>
</feature>
<proteinExistence type="inferred from homology"/>
<dbReference type="PANTHER" id="PTHR30408:SF12">
    <property type="entry name" value="TYPE I RESTRICTION ENZYME MJAVIII SPECIFICITY SUBUNIT"/>
    <property type="match status" value="1"/>
</dbReference>
<keyword evidence="2" id="KW-0680">Restriction system</keyword>
<feature type="domain" description="Type I restriction modification DNA specificity" evidence="6">
    <location>
        <begin position="204"/>
        <end position="370"/>
    </location>
</feature>
<dbReference type="RefSeq" id="WP_368006085.1">
    <property type="nucleotide sequence ID" value="NZ_JAMXFF010000010.1"/>
</dbReference>
<evidence type="ECO:0000256" key="1">
    <source>
        <dbReference type="ARBA" id="ARBA00010923"/>
    </source>
</evidence>
<feature type="compositionally biased region" description="Basic and acidic residues" evidence="5">
    <location>
        <begin position="429"/>
        <end position="445"/>
    </location>
</feature>
<feature type="region of interest" description="Disordered" evidence="5">
    <location>
        <begin position="403"/>
        <end position="457"/>
    </location>
</feature>
<protein>
    <submittedName>
        <fullName evidence="7">Restriction endonuclease subunit S</fullName>
        <ecNumber evidence="7">3.1.21.-</ecNumber>
    </submittedName>
</protein>
<organism evidence="7 8">
    <name type="scientific">Laspinema palackyanum D2a</name>
    <dbReference type="NCBI Taxonomy" id="2953684"/>
    <lineage>
        <taxon>Bacteria</taxon>
        <taxon>Bacillati</taxon>
        <taxon>Cyanobacteriota</taxon>
        <taxon>Cyanophyceae</taxon>
        <taxon>Oscillatoriophycideae</taxon>
        <taxon>Oscillatoriales</taxon>
        <taxon>Laspinemataceae</taxon>
        <taxon>Laspinema</taxon>
        <taxon>Laspinema palackyanum</taxon>
    </lineage>
</organism>
<dbReference type="InterPro" id="IPR000055">
    <property type="entry name" value="Restrct_endonuc_typeI_TRD"/>
</dbReference>
<gene>
    <name evidence="7" type="ORF">NG799_08860</name>
</gene>
<dbReference type="GO" id="GO:0004519">
    <property type="term" value="F:endonuclease activity"/>
    <property type="evidence" value="ECO:0007669"/>
    <property type="project" value="UniProtKB-KW"/>
</dbReference>
<keyword evidence="7" id="KW-0255">Endonuclease</keyword>
<comment type="similarity">
    <text evidence="1">Belongs to the type-I restriction system S methylase family.</text>
</comment>
<dbReference type="SUPFAM" id="SSF116734">
    <property type="entry name" value="DNA methylase specificity domain"/>
    <property type="match status" value="2"/>
</dbReference>
<dbReference type="EMBL" id="JAMXFF010000010">
    <property type="protein sequence ID" value="MCT7966441.1"/>
    <property type="molecule type" value="Genomic_DNA"/>
</dbReference>
<evidence type="ECO:0000313" key="8">
    <source>
        <dbReference type="Proteomes" id="UP001525890"/>
    </source>
</evidence>
<evidence type="ECO:0000259" key="6">
    <source>
        <dbReference type="Pfam" id="PF01420"/>
    </source>
</evidence>
<dbReference type="InterPro" id="IPR044946">
    <property type="entry name" value="Restrct_endonuc_typeI_TRD_sf"/>
</dbReference>
<evidence type="ECO:0000256" key="2">
    <source>
        <dbReference type="ARBA" id="ARBA00022747"/>
    </source>
</evidence>
<evidence type="ECO:0000256" key="5">
    <source>
        <dbReference type="SAM" id="MobiDB-lite"/>
    </source>
</evidence>
<keyword evidence="8" id="KW-1185">Reference proteome</keyword>
<evidence type="ECO:0000256" key="3">
    <source>
        <dbReference type="ARBA" id="ARBA00023125"/>
    </source>
</evidence>
<dbReference type="Gene3D" id="3.90.220.20">
    <property type="entry name" value="DNA methylase specificity domains"/>
    <property type="match status" value="2"/>
</dbReference>
<dbReference type="EC" id="3.1.21.-" evidence="7"/>
<keyword evidence="3" id="KW-0238">DNA-binding</keyword>
<keyword evidence="4" id="KW-0175">Coiled coil</keyword>
<feature type="domain" description="Type I restriction modification DNA specificity" evidence="6">
    <location>
        <begin position="17"/>
        <end position="173"/>
    </location>
</feature>
<keyword evidence="7" id="KW-0540">Nuclease</keyword>
<keyword evidence="7" id="KW-0378">Hydrolase</keyword>
<dbReference type="Proteomes" id="UP001525890">
    <property type="component" value="Unassembled WGS sequence"/>
</dbReference>
<comment type="caution">
    <text evidence="7">The sequence shown here is derived from an EMBL/GenBank/DDBJ whole genome shotgun (WGS) entry which is preliminary data.</text>
</comment>
<dbReference type="GO" id="GO:0016787">
    <property type="term" value="F:hydrolase activity"/>
    <property type="evidence" value="ECO:0007669"/>
    <property type="project" value="UniProtKB-KW"/>
</dbReference>
<evidence type="ECO:0000313" key="7">
    <source>
        <dbReference type="EMBL" id="MCT7966441.1"/>
    </source>
</evidence>
<sequence length="457" mass="52123">MIKKIEDKDLFKNCHWVRLEEICQTTSGGTPSRSIASYYDGTIPWVKSGELNDCLIYDTEEKITEQAIKNSSAKIFKPETLLIALYGATIGKLGILKISAATNQAVCAIFNTKYVDRDYLYFYLLTRRKNLIELSSGGAQPNISQEIIRRLKIPLPPLEEQKRIVAIAQKADRLRRTRRYALQLSDTFLQSVFLEMFGDPEINPKNWDIEPFEEVCAIDAEMVDPKIKQYHKYLHIGGANVESITGNFLGLKTAEEEGLISGKFLINPQHILFSKIRPKLRKVAFPRIHALCSADIYPITIKSSKCNPYFLLYYLRSDYFSKIVSELAESRTNIPKVNRDELAEQSIPLPPLPLQEKFAQIVQKFERLRTQQREAERQAEHLFQTILHRAFRGELTSSDINEEPASDLLEQNPPKQTKPETTVKAGDTSTRDTAKNPDTKAKPQDTEAIQLKLPGFE</sequence>
<dbReference type="InterPro" id="IPR052021">
    <property type="entry name" value="Type-I_RS_S_subunit"/>
</dbReference>
<dbReference type="CDD" id="cd17515">
    <property type="entry name" value="RMtype1_S_MjaORF132P_Sau1132ORF3780P-TRD1-CR1_like"/>
    <property type="match status" value="1"/>
</dbReference>
<reference evidence="7 8" key="1">
    <citation type="journal article" date="2022" name="Front. Microbiol.">
        <title>High genomic differentiation and limited gene flow indicate recent cryptic speciation within the genus Laspinema (cyanobacteria).</title>
        <authorList>
            <person name="Stanojkovic A."/>
            <person name="Skoupy S."/>
            <person name="Skaloud P."/>
            <person name="Dvorak P."/>
        </authorList>
    </citation>
    <scope>NUCLEOTIDE SEQUENCE [LARGE SCALE GENOMIC DNA]</scope>
    <source>
        <strain evidence="7 8">D2a</strain>
    </source>
</reference>
<dbReference type="Pfam" id="PF01420">
    <property type="entry name" value="Methylase_S"/>
    <property type="match status" value="2"/>
</dbReference>
<evidence type="ECO:0000256" key="4">
    <source>
        <dbReference type="SAM" id="Coils"/>
    </source>
</evidence>